<sequence>MKMTKPKSESYRALFLGDVHMSNKLPHARTGADGITDRLKDQVKMWADLERYRADAGIKDVWVLGDLFDRPLVDAATLTATVKALVSIAAGGGFVRILPGNHDTDDPTASRFVVDALESMDLEGVRSLSSDDMLVKISDWMTMWLMPYAPVPKNRERLLQIAELAPGAPGSVLLMHNSVLGARHMGWLCDAGLGATEVCAGFDAVFSGHFHTAQEFGTCGRYLGAPYQFGFGDEGEERGFWDVTFRPPDAEFRPGEINDPLEITRTLVPVAAPKFWTVGWDSQAHAVNKCSDAGGIAGDYVLVDVRATAAEFEALRPAVDQQIADLESHGFKASAHHDHVYHHTTRLDSDTGSAEVASPHQLIGEYVKHIGTVGDLDKDKLLAVGRELYEEATK</sequence>
<dbReference type="InterPro" id="IPR050535">
    <property type="entry name" value="DNA_Repair-Maintenance_Comp"/>
</dbReference>
<dbReference type="Pfam" id="PF00149">
    <property type="entry name" value="Metallophos"/>
    <property type="match status" value="1"/>
</dbReference>
<evidence type="ECO:0000259" key="1">
    <source>
        <dbReference type="Pfam" id="PF00149"/>
    </source>
</evidence>
<dbReference type="InterPro" id="IPR029052">
    <property type="entry name" value="Metallo-depent_PP-like"/>
</dbReference>
<proteinExistence type="predicted"/>
<comment type="caution">
    <text evidence="2">The sequence shown here is derived from an EMBL/GenBank/DDBJ whole genome shotgun (WGS) entry which is preliminary data.</text>
</comment>
<gene>
    <name evidence="2" type="ORF">LCGC14_1197740</name>
</gene>
<organism evidence="2">
    <name type="scientific">marine sediment metagenome</name>
    <dbReference type="NCBI Taxonomy" id="412755"/>
    <lineage>
        <taxon>unclassified sequences</taxon>
        <taxon>metagenomes</taxon>
        <taxon>ecological metagenomes</taxon>
    </lineage>
</organism>
<feature type="domain" description="Calcineurin-like phosphoesterase" evidence="1">
    <location>
        <begin position="12"/>
        <end position="212"/>
    </location>
</feature>
<dbReference type="InterPro" id="IPR004843">
    <property type="entry name" value="Calcineurin-like_PHP"/>
</dbReference>
<name>A0A0F9PMN9_9ZZZZ</name>
<dbReference type="SUPFAM" id="SSF56300">
    <property type="entry name" value="Metallo-dependent phosphatases"/>
    <property type="match status" value="1"/>
</dbReference>
<dbReference type="Gene3D" id="3.60.21.10">
    <property type="match status" value="1"/>
</dbReference>
<dbReference type="EMBL" id="LAZR01006132">
    <property type="protein sequence ID" value="KKM94492.1"/>
    <property type="molecule type" value="Genomic_DNA"/>
</dbReference>
<accession>A0A0F9PMN9</accession>
<evidence type="ECO:0000313" key="2">
    <source>
        <dbReference type="EMBL" id="KKM94492.1"/>
    </source>
</evidence>
<dbReference type="AlphaFoldDB" id="A0A0F9PMN9"/>
<protein>
    <recommendedName>
        <fullName evidence="1">Calcineurin-like phosphoesterase domain-containing protein</fullName>
    </recommendedName>
</protein>
<reference evidence="2" key="1">
    <citation type="journal article" date="2015" name="Nature">
        <title>Complex archaea that bridge the gap between prokaryotes and eukaryotes.</title>
        <authorList>
            <person name="Spang A."/>
            <person name="Saw J.H."/>
            <person name="Jorgensen S.L."/>
            <person name="Zaremba-Niedzwiedzka K."/>
            <person name="Martijn J."/>
            <person name="Lind A.E."/>
            <person name="van Eijk R."/>
            <person name="Schleper C."/>
            <person name="Guy L."/>
            <person name="Ettema T.J."/>
        </authorList>
    </citation>
    <scope>NUCLEOTIDE SEQUENCE</scope>
</reference>
<dbReference type="PANTHER" id="PTHR30337">
    <property type="entry name" value="COMPONENT OF ATP-DEPENDENT DSDNA EXONUCLEASE"/>
    <property type="match status" value="1"/>
</dbReference>
<dbReference type="GO" id="GO:0016787">
    <property type="term" value="F:hydrolase activity"/>
    <property type="evidence" value="ECO:0007669"/>
    <property type="project" value="InterPro"/>
</dbReference>